<dbReference type="InterPro" id="IPR036162">
    <property type="entry name" value="Resolvase-like_N_sf"/>
</dbReference>
<dbReference type="Pfam" id="PF07508">
    <property type="entry name" value="Recombinase"/>
    <property type="match status" value="1"/>
</dbReference>
<dbReference type="Proteomes" id="UP000250223">
    <property type="component" value="Unassembled WGS sequence"/>
</dbReference>
<dbReference type="InterPro" id="IPR011109">
    <property type="entry name" value="DNA_bind_recombinase_dom"/>
</dbReference>
<feature type="domain" description="Resolvase/invertase-type recombinase catalytic" evidence="1">
    <location>
        <begin position="28"/>
        <end position="176"/>
    </location>
</feature>
<feature type="domain" description="Recombinase" evidence="2">
    <location>
        <begin position="185"/>
        <end position="311"/>
    </location>
</feature>
<dbReference type="PROSITE" id="PS51736">
    <property type="entry name" value="RECOMBINASES_3"/>
    <property type="match status" value="1"/>
</dbReference>
<gene>
    <name evidence="3" type="primary">tnpR_2</name>
    <name evidence="3" type="ORF">NCTC13028_01816</name>
</gene>
<dbReference type="PROSITE" id="PS51737">
    <property type="entry name" value="RECOMBINASE_DNA_BIND"/>
    <property type="match status" value="1"/>
</dbReference>
<evidence type="ECO:0000259" key="2">
    <source>
        <dbReference type="PROSITE" id="PS51737"/>
    </source>
</evidence>
<dbReference type="SMART" id="SM00857">
    <property type="entry name" value="Resolvase"/>
    <property type="match status" value="1"/>
</dbReference>
<dbReference type="Pfam" id="PF00239">
    <property type="entry name" value="Resolvase"/>
    <property type="match status" value="1"/>
</dbReference>
<dbReference type="Gene3D" id="3.40.50.1390">
    <property type="entry name" value="Resolvase, N-terminal catalytic domain"/>
    <property type="match status" value="1"/>
</dbReference>
<evidence type="ECO:0000259" key="1">
    <source>
        <dbReference type="PROSITE" id="PS51736"/>
    </source>
</evidence>
<protein>
    <submittedName>
        <fullName evidence="3">Site-specific recombinase, DNA invertase Pin</fullName>
    </submittedName>
</protein>
<dbReference type="InterPro" id="IPR038109">
    <property type="entry name" value="DNA_bind_recomb_sf"/>
</dbReference>
<dbReference type="AlphaFoldDB" id="A0A2X2Y9G7"/>
<dbReference type="GO" id="GO:0000150">
    <property type="term" value="F:DNA strand exchange activity"/>
    <property type="evidence" value="ECO:0007669"/>
    <property type="project" value="InterPro"/>
</dbReference>
<organism evidence="3 4">
    <name type="scientific">Clostridium cochlearium</name>
    <dbReference type="NCBI Taxonomy" id="1494"/>
    <lineage>
        <taxon>Bacteria</taxon>
        <taxon>Bacillati</taxon>
        <taxon>Bacillota</taxon>
        <taxon>Clostridia</taxon>
        <taxon>Eubacteriales</taxon>
        <taxon>Clostridiaceae</taxon>
        <taxon>Clostridium</taxon>
    </lineage>
</organism>
<dbReference type="InterPro" id="IPR025827">
    <property type="entry name" value="Zn_ribbon_recom_dom"/>
</dbReference>
<dbReference type="EMBL" id="UAWC01000023">
    <property type="protein sequence ID" value="SQB35200.1"/>
    <property type="molecule type" value="Genomic_DNA"/>
</dbReference>
<name>A0A2X2Y9G7_CLOCO</name>
<dbReference type="PANTHER" id="PTHR30461:SF23">
    <property type="entry name" value="DNA RECOMBINASE-RELATED"/>
    <property type="match status" value="1"/>
</dbReference>
<dbReference type="InterPro" id="IPR006119">
    <property type="entry name" value="Resolv_N"/>
</dbReference>
<dbReference type="GO" id="GO:0003677">
    <property type="term" value="F:DNA binding"/>
    <property type="evidence" value="ECO:0007669"/>
    <property type="project" value="InterPro"/>
</dbReference>
<dbReference type="PANTHER" id="PTHR30461">
    <property type="entry name" value="DNA-INVERTASE FROM LAMBDOID PROPHAGE"/>
    <property type="match status" value="1"/>
</dbReference>
<proteinExistence type="predicted"/>
<evidence type="ECO:0000313" key="4">
    <source>
        <dbReference type="Proteomes" id="UP000250223"/>
    </source>
</evidence>
<accession>A0A2X2Y9G7</accession>
<dbReference type="Pfam" id="PF13408">
    <property type="entry name" value="Zn_ribbon_recom"/>
    <property type="match status" value="1"/>
</dbReference>
<reference evidence="3 4" key="1">
    <citation type="submission" date="2018-06" db="EMBL/GenBank/DDBJ databases">
        <authorList>
            <consortium name="Pathogen Informatics"/>
            <person name="Doyle S."/>
        </authorList>
    </citation>
    <scope>NUCLEOTIDE SEQUENCE [LARGE SCALE GENOMIC DNA]</scope>
    <source>
        <strain evidence="3 4">NCTC13028</strain>
    </source>
</reference>
<dbReference type="CDD" id="cd00338">
    <property type="entry name" value="Ser_Recombinase"/>
    <property type="match status" value="1"/>
</dbReference>
<dbReference type="Gene3D" id="3.90.1750.20">
    <property type="entry name" value="Putative Large Serine Recombinase, Chain B, Domain 2"/>
    <property type="match status" value="1"/>
</dbReference>
<evidence type="ECO:0000313" key="3">
    <source>
        <dbReference type="EMBL" id="SQB35200.1"/>
    </source>
</evidence>
<sequence>MTEKNIMVIPARKRVGSTAAKEKIKKLRVAAYCRVSTETEEQNSSYEVQVAHYTEFIKKNNEWEFAGIFADDGISGTNTKKRDEFNRMIAECMDGNIDMVITKSISRFARNTLDCLQYIRQLKDKNISVYFEKENINTMDAKGEVLLTIMASLAQQESQSLSQNVKLGLQYRYQQGKVQVNHKRFMGYTKDEDGNLIIVPEEAEIIKRIYREYLEGQSLVGIGRGLEKDGILTAAGKRRWRPESVKKILQNEKYIGDALLQKTVTVDFLTKKRVKNEGHVPQYYVENSHEAIIPKELYLQVQEEIHRRSNIYTGAGKNKRIYSSKYALSAITFCGECGDIYRRTYWNIHGRKEFVWRCVTRIEQGPEVCKNRTVKEDKLYGAVMTAINKLLAGGNNMIKTLEENIHAVIGETTEYQISEINNLLEEKQKELIKLANKGQDYDHLADEIDGLRDKRQLLLVEDASLSGENERINELIEFIRKNKFRTLEYDDKLVRKIIQSVTVYEEHFVISFKSGIEIEI</sequence>
<dbReference type="SUPFAM" id="SSF53041">
    <property type="entry name" value="Resolvase-like"/>
    <property type="match status" value="1"/>
</dbReference>
<dbReference type="InterPro" id="IPR050639">
    <property type="entry name" value="SSR_resolvase"/>
</dbReference>